<proteinExistence type="inferred from homology"/>
<reference evidence="7" key="1">
    <citation type="journal article" date="2019" name="Int. J. Syst. Evol. Microbiol.">
        <title>The Global Catalogue of Microorganisms (GCM) 10K type strain sequencing project: providing services to taxonomists for standard genome sequencing and annotation.</title>
        <authorList>
            <consortium name="The Broad Institute Genomics Platform"/>
            <consortium name="The Broad Institute Genome Sequencing Center for Infectious Disease"/>
            <person name="Wu L."/>
            <person name="Ma J."/>
        </authorList>
    </citation>
    <scope>NUCLEOTIDE SEQUENCE [LARGE SCALE GENOMIC DNA]</scope>
    <source>
        <strain evidence="7">CGMCC 1.3240</strain>
    </source>
</reference>
<evidence type="ECO:0000259" key="4">
    <source>
        <dbReference type="Pfam" id="PF13243"/>
    </source>
</evidence>
<dbReference type="Pfam" id="PF13249">
    <property type="entry name" value="SQHop_cyclase_N"/>
    <property type="match status" value="1"/>
</dbReference>
<dbReference type="EMBL" id="JBHSOW010000016">
    <property type="protein sequence ID" value="MFC5648382.1"/>
    <property type="molecule type" value="Genomic_DNA"/>
</dbReference>
<dbReference type="Pfam" id="PF13243">
    <property type="entry name" value="SQHop_cyclase_C"/>
    <property type="match status" value="1"/>
</dbReference>
<evidence type="ECO:0000256" key="2">
    <source>
        <dbReference type="ARBA" id="ARBA00009755"/>
    </source>
</evidence>
<dbReference type="NCBIfam" id="TIGR01787">
    <property type="entry name" value="squalene_cyclas"/>
    <property type="match status" value="1"/>
</dbReference>
<dbReference type="Gene3D" id="1.50.10.20">
    <property type="match status" value="2"/>
</dbReference>
<dbReference type="Proteomes" id="UP001596047">
    <property type="component" value="Unassembled WGS sequence"/>
</dbReference>
<dbReference type="InterPro" id="IPR008930">
    <property type="entry name" value="Terpenoid_cyclase/PrenylTrfase"/>
</dbReference>
<dbReference type="InterPro" id="IPR018333">
    <property type="entry name" value="Squalene_cyclase"/>
</dbReference>
<evidence type="ECO:0000256" key="1">
    <source>
        <dbReference type="ARBA" id="ARBA00004999"/>
    </source>
</evidence>
<comment type="caution">
    <text evidence="6">The sequence shown here is derived from an EMBL/GenBank/DDBJ whole genome shotgun (WGS) entry which is preliminary data.</text>
</comment>
<keyword evidence="3" id="KW-0677">Repeat</keyword>
<evidence type="ECO:0000259" key="5">
    <source>
        <dbReference type="Pfam" id="PF13249"/>
    </source>
</evidence>
<dbReference type="SFLD" id="SFLDG01016">
    <property type="entry name" value="Prenyltransferase_Like_2"/>
    <property type="match status" value="1"/>
</dbReference>
<keyword evidence="7" id="KW-1185">Reference proteome</keyword>
<evidence type="ECO:0000256" key="3">
    <source>
        <dbReference type="ARBA" id="ARBA00022737"/>
    </source>
</evidence>
<dbReference type="RefSeq" id="WP_379186846.1">
    <property type="nucleotide sequence ID" value="NZ_JBHSOW010000016.1"/>
</dbReference>
<comment type="similarity">
    <text evidence="2">Belongs to the terpene cyclase/mutase family.</text>
</comment>
<sequence length="628" mass="69823">MNVQHGIDKLVYHFINTQSADGTWRFGFIEYGTTMDAAVIMLLQTLGYENHKLIDALCHRIQAKQHSDGGWRVYPDEHAPNLCATVESYFALLYAGVSASEASMVRARSIIMQLGGISRVNSLLTKFLLAVIGEYEWPRWFPVPLAFMMLPTSSPVHFFQFSGYARAHMAPMLILADRKPAFGSSPLSPEQSLLLSNPAHDRLEPGWERHFNPRILAAIKTWTQSVMKLPGQANTAATRHAEQYMLDRIEPDGTLYSFASATVLMIHALRAIGYAADHEVIKKAVQGLESMVMTDLDGNRITLQNTTSTVWDTSLISHALQSAGLNALNPSITQAGQYLLSKQHSKLGDWQLQVQNPVPGGWGFSHVNHINPDIDDTTAALRAIYGLRHLPSYREASNKGLQWLLAMQNSDGGWAAFERNNNHRFISWLPLDGADDAATDPSIADLTGRTLEYAGGMLGLKNNLLFIKRAVQWLYQHQEDNGSWYGRWGICYIYGTWAALTGLSAVGEPPDSAPIMKAKEWLLQIQNEDGGFGESCFSDKAKAFIPLTASTLSQTAWALDALISVSDSPCKHMNSAVQFLLEQQFTAEIASFYPTGAALPGHMYTRYDSYSLIWPLLALSNYRKKYLN</sequence>
<dbReference type="SUPFAM" id="SSF48239">
    <property type="entry name" value="Terpenoid cyclases/Protein prenyltransferases"/>
    <property type="match status" value="2"/>
</dbReference>
<gene>
    <name evidence="6" type="ORF">ACFPYJ_04450</name>
</gene>
<dbReference type="InterPro" id="IPR032697">
    <property type="entry name" value="SQ_cyclase_N"/>
</dbReference>
<organism evidence="6 7">
    <name type="scientific">Paenibacillus solisilvae</name>
    <dbReference type="NCBI Taxonomy" id="2486751"/>
    <lineage>
        <taxon>Bacteria</taxon>
        <taxon>Bacillati</taxon>
        <taxon>Bacillota</taxon>
        <taxon>Bacilli</taxon>
        <taxon>Bacillales</taxon>
        <taxon>Paenibacillaceae</taxon>
        <taxon>Paenibacillus</taxon>
    </lineage>
</organism>
<name>A0ABW0VRH9_9BACL</name>
<feature type="domain" description="Squalene cyclase N-terminal" evidence="5">
    <location>
        <begin position="9"/>
        <end position="295"/>
    </location>
</feature>
<accession>A0ABW0VRH9</accession>
<dbReference type="PANTHER" id="PTHR11764:SF20">
    <property type="entry name" value="LANOSTEROL SYNTHASE"/>
    <property type="match status" value="1"/>
</dbReference>
<dbReference type="PANTHER" id="PTHR11764">
    <property type="entry name" value="TERPENE CYCLASE/MUTASE FAMILY MEMBER"/>
    <property type="match status" value="1"/>
</dbReference>
<evidence type="ECO:0000313" key="6">
    <source>
        <dbReference type="EMBL" id="MFC5648382.1"/>
    </source>
</evidence>
<evidence type="ECO:0000313" key="7">
    <source>
        <dbReference type="Proteomes" id="UP001596047"/>
    </source>
</evidence>
<protein>
    <submittedName>
        <fullName evidence="6">Prenyltransferase/squalene oxidase repeat-containing protein</fullName>
    </submittedName>
</protein>
<dbReference type="InterPro" id="IPR032696">
    <property type="entry name" value="SQ_cyclase_C"/>
</dbReference>
<feature type="domain" description="Squalene cyclase C-terminal" evidence="4">
    <location>
        <begin position="308"/>
        <end position="624"/>
    </location>
</feature>
<comment type="pathway">
    <text evidence="1">Secondary metabolite biosynthesis; hopanoid biosynthesis.</text>
</comment>